<feature type="compositionally biased region" description="Basic residues" evidence="1">
    <location>
        <begin position="1"/>
        <end position="12"/>
    </location>
</feature>
<dbReference type="EMBL" id="QXIR01000034">
    <property type="protein sequence ID" value="RIW29278.1"/>
    <property type="molecule type" value="Genomic_DNA"/>
</dbReference>
<accession>A0A3A1QV40</accession>
<feature type="compositionally biased region" description="Basic and acidic residues" evidence="1">
    <location>
        <begin position="33"/>
        <end position="48"/>
    </location>
</feature>
<feature type="region of interest" description="Disordered" evidence="1">
    <location>
        <begin position="1"/>
        <end position="54"/>
    </location>
</feature>
<comment type="caution">
    <text evidence="2">The sequence shown here is derived from an EMBL/GenBank/DDBJ whole genome shotgun (WGS) entry which is preliminary data.</text>
</comment>
<evidence type="ECO:0000256" key="1">
    <source>
        <dbReference type="SAM" id="MobiDB-lite"/>
    </source>
</evidence>
<sequence length="74" mass="8728">MGKSSAKKKREHVLRTRGKDVTDFRGSANGFSTHERKTMTKQETMRKSETKHKKRYLQKHHLEDSAFLIFSYPC</sequence>
<keyword evidence="3" id="KW-1185">Reference proteome</keyword>
<name>A0A3A1QV40_9BACI</name>
<feature type="compositionally biased region" description="Basic and acidic residues" evidence="1">
    <location>
        <begin position="13"/>
        <end position="23"/>
    </location>
</feature>
<dbReference type="AlphaFoldDB" id="A0A3A1QV40"/>
<evidence type="ECO:0000313" key="3">
    <source>
        <dbReference type="Proteomes" id="UP000265801"/>
    </source>
</evidence>
<protein>
    <recommendedName>
        <fullName evidence="4">YqkK</fullName>
    </recommendedName>
</protein>
<dbReference type="Proteomes" id="UP000265801">
    <property type="component" value="Unassembled WGS sequence"/>
</dbReference>
<dbReference type="OrthoDB" id="2454574at2"/>
<reference evidence="2 3" key="1">
    <citation type="submission" date="2018-09" db="EMBL/GenBank/DDBJ databases">
        <title>Bacillus saliacetes sp. nov., isolated from Thai shrimp paste (Ka-pi).</title>
        <authorList>
            <person name="Daroonpunt R."/>
            <person name="Tanasupawat S."/>
            <person name="Yiamsombut S."/>
        </authorList>
    </citation>
    <scope>NUCLEOTIDE SEQUENCE [LARGE SCALE GENOMIC DNA]</scope>
    <source>
        <strain evidence="2 3">SKP7-4</strain>
    </source>
</reference>
<evidence type="ECO:0000313" key="2">
    <source>
        <dbReference type="EMBL" id="RIW29278.1"/>
    </source>
</evidence>
<evidence type="ECO:0008006" key="4">
    <source>
        <dbReference type="Google" id="ProtNLM"/>
    </source>
</evidence>
<proteinExistence type="predicted"/>
<organism evidence="2 3">
    <name type="scientific">Bacillus salacetis</name>
    <dbReference type="NCBI Taxonomy" id="2315464"/>
    <lineage>
        <taxon>Bacteria</taxon>
        <taxon>Bacillati</taxon>
        <taxon>Bacillota</taxon>
        <taxon>Bacilli</taxon>
        <taxon>Bacillales</taxon>
        <taxon>Bacillaceae</taxon>
        <taxon>Bacillus</taxon>
    </lineage>
</organism>
<gene>
    <name evidence="2" type="ORF">D3H55_19305</name>
</gene>